<evidence type="ECO:0000313" key="1">
    <source>
        <dbReference type="EMBL" id="GLD72360.1"/>
    </source>
</evidence>
<dbReference type="AlphaFoldDB" id="A0AAD3RLH3"/>
<dbReference type="EMBL" id="BRZM01001005">
    <property type="protein sequence ID" value="GLD72360.1"/>
    <property type="molecule type" value="Genomic_DNA"/>
</dbReference>
<name>A0AAD3RLH3_LATJO</name>
<gene>
    <name evidence="1" type="ORF">AKAME5_002368500</name>
</gene>
<sequence length="385" mass="42062">MPHVPLRFPGCLPDETSKAQHVHSAEWLATELRVQRGQDALSDPERQEYQQWACLELYWSRPEEQGGCGGDMKSLCSHLLSAIMDQQLSEQSLDKLHHRVSDTGTCLPDILSRLQELVYEMEVSDLCGSCSGRAELCDFLFEFVSRRCSSAVSSVSSGVSSELSLQHTLNMWNRVLLALPAVLFVKSITATASSSSSVVVLQSAPACSRGGSQGYSAASECAAAREGHSTDRVLVFLLFPICKRLSVSASCILRRETIKKPGVYAPEPVCGGGLYDWLLILINACCSSRVLTCCREPCDDPGSSTPRRLLCYISLLQLFLEDTHTYTHPGLNSLKTDLTDAPLPVLQPTQRQLESQCADLDPEVAAALSVHSGSQSLSLEMDFSE</sequence>
<evidence type="ECO:0000313" key="2">
    <source>
        <dbReference type="Proteomes" id="UP001279410"/>
    </source>
</evidence>
<dbReference type="Proteomes" id="UP001279410">
    <property type="component" value="Unassembled WGS sequence"/>
</dbReference>
<comment type="caution">
    <text evidence="1">The sequence shown here is derived from an EMBL/GenBank/DDBJ whole genome shotgun (WGS) entry which is preliminary data.</text>
</comment>
<protein>
    <submittedName>
        <fullName evidence="1">Fanconi anemia group A protein</fullName>
    </submittedName>
</protein>
<reference evidence="1" key="1">
    <citation type="submission" date="2022-08" db="EMBL/GenBank/DDBJ databases">
        <title>Genome sequencing of akame (Lates japonicus).</title>
        <authorList>
            <person name="Hashiguchi Y."/>
            <person name="Takahashi H."/>
        </authorList>
    </citation>
    <scope>NUCLEOTIDE SEQUENCE</scope>
    <source>
        <strain evidence="1">Kochi</strain>
    </source>
</reference>
<accession>A0AAD3RLH3</accession>
<dbReference type="GO" id="GO:0036297">
    <property type="term" value="P:interstrand cross-link repair"/>
    <property type="evidence" value="ECO:0007669"/>
    <property type="project" value="InterPro"/>
</dbReference>
<dbReference type="PANTHER" id="PTHR12047">
    <property type="entry name" value="FANCONI ANEMIA GROUP A PROTEIN"/>
    <property type="match status" value="1"/>
</dbReference>
<proteinExistence type="predicted"/>
<dbReference type="PANTHER" id="PTHR12047:SF2">
    <property type="entry name" value="FANCONI ANEMIA GROUP A PROTEIN"/>
    <property type="match status" value="1"/>
</dbReference>
<dbReference type="InterPro" id="IPR003516">
    <property type="entry name" value="FANCA"/>
</dbReference>
<keyword evidence="2" id="KW-1185">Reference proteome</keyword>
<dbReference type="GO" id="GO:0043240">
    <property type="term" value="C:Fanconi anaemia nuclear complex"/>
    <property type="evidence" value="ECO:0007669"/>
    <property type="project" value="InterPro"/>
</dbReference>
<organism evidence="1 2">
    <name type="scientific">Lates japonicus</name>
    <name type="common">Japanese lates</name>
    <dbReference type="NCBI Taxonomy" id="270547"/>
    <lineage>
        <taxon>Eukaryota</taxon>
        <taxon>Metazoa</taxon>
        <taxon>Chordata</taxon>
        <taxon>Craniata</taxon>
        <taxon>Vertebrata</taxon>
        <taxon>Euteleostomi</taxon>
        <taxon>Actinopterygii</taxon>
        <taxon>Neopterygii</taxon>
        <taxon>Teleostei</taxon>
        <taxon>Neoteleostei</taxon>
        <taxon>Acanthomorphata</taxon>
        <taxon>Carangaria</taxon>
        <taxon>Carangaria incertae sedis</taxon>
        <taxon>Centropomidae</taxon>
        <taxon>Lates</taxon>
    </lineage>
</organism>